<proteinExistence type="predicted"/>
<sequence>MASIPSQPPPLIHPPPPLVMIPSSGRHCLYSEVEMVGRTGAKGLAAGRRSRRLMVAISSGESQKSM</sequence>
<organism evidence="1 2">
    <name type="scientific">Oryza sativa subsp. japonica</name>
    <name type="common">Rice</name>
    <dbReference type="NCBI Taxonomy" id="39947"/>
    <lineage>
        <taxon>Eukaryota</taxon>
        <taxon>Viridiplantae</taxon>
        <taxon>Streptophyta</taxon>
        <taxon>Embryophyta</taxon>
        <taxon>Tracheophyta</taxon>
        <taxon>Spermatophyta</taxon>
        <taxon>Magnoliopsida</taxon>
        <taxon>Liliopsida</taxon>
        <taxon>Poales</taxon>
        <taxon>Poaceae</taxon>
        <taxon>BOP clade</taxon>
        <taxon>Oryzoideae</taxon>
        <taxon>Oryzeae</taxon>
        <taxon>Oryzinae</taxon>
        <taxon>Oryza</taxon>
        <taxon>Oryza sativa</taxon>
    </lineage>
</organism>
<reference evidence="2" key="1">
    <citation type="journal article" date="2005" name="Nature">
        <title>The map-based sequence of the rice genome.</title>
        <authorList>
            <consortium name="International rice genome sequencing project (IRGSP)"/>
            <person name="Matsumoto T."/>
            <person name="Wu J."/>
            <person name="Kanamori H."/>
            <person name="Katayose Y."/>
            <person name="Fujisawa M."/>
            <person name="Namiki N."/>
            <person name="Mizuno H."/>
            <person name="Yamamoto K."/>
            <person name="Antonio B.A."/>
            <person name="Baba T."/>
            <person name="Sakata K."/>
            <person name="Nagamura Y."/>
            <person name="Aoki H."/>
            <person name="Arikawa K."/>
            <person name="Arita K."/>
            <person name="Bito T."/>
            <person name="Chiden Y."/>
            <person name="Fujitsuka N."/>
            <person name="Fukunaka R."/>
            <person name="Hamada M."/>
            <person name="Harada C."/>
            <person name="Hayashi A."/>
            <person name="Hijishita S."/>
            <person name="Honda M."/>
            <person name="Hosokawa S."/>
            <person name="Ichikawa Y."/>
            <person name="Idonuma A."/>
            <person name="Iijima M."/>
            <person name="Ikeda M."/>
            <person name="Ikeno M."/>
            <person name="Ito K."/>
            <person name="Ito S."/>
            <person name="Ito T."/>
            <person name="Ito Y."/>
            <person name="Ito Y."/>
            <person name="Iwabuchi A."/>
            <person name="Kamiya K."/>
            <person name="Karasawa W."/>
            <person name="Kurita K."/>
            <person name="Katagiri S."/>
            <person name="Kikuta A."/>
            <person name="Kobayashi H."/>
            <person name="Kobayashi N."/>
            <person name="Machita K."/>
            <person name="Maehara T."/>
            <person name="Masukawa M."/>
            <person name="Mizubayashi T."/>
            <person name="Mukai Y."/>
            <person name="Nagasaki H."/>
            <person name="Nagata Y."/>
            <person name="Naito S."/>
            <person name="Nakashima M."/>
            <person name="Nakama Y."/>
            <person name="Nakamichi Y."/>
            <person name="Nakamura M."/>
            <person name="Meguro A."/>
            <person name="Negishi M."/>
            <person name="Ohta I."/>
            <person name="Ohta T."/>
            <person name="Okamoto M."/>
            <person name="Ono N."/>
            <person name="Saji S."/>
            <person name="Sakaguchi M."/>
            <person name="Sakai K."/>
            <person name="Shibata M."/>
            <person name="Shimokawa T."/>
            <person name="Song J."/>
            <person name="Takazaki Y."/>
            <person name="Terasawa K."/>
            <person name="Tsugane M."/>
            <person name="Tsuji K."/>
            <person name="Ueda S."/>
            <person name="Waki K."/>
            <person name="Yamagata H."/>
            <person name="Yamamoto M."/>
            <person name="Yamamoto S."/>
            <person name="Yamane H."/>
            <person name="Yoshiki S."/>
            <person name="Yoshihara R."/>
            <person name="Yukawa K."/>
            <person name="Zhong H."/>
            <person name="Yano M."/>
            <person name="Yuan Q."/>
            <person name="Ouyang S."/>
            <person name="Liu J."/>
            <person name="Jones K.M."/>
            <person name="Gansberger K."/>
            <person name="Moffat K."/>
            <person name="Hill J."/>
            <person name="Bera J."/>
            <person name="Fadrosh D."/>
            <person name="Jin S."/>
            <person name="Johri S."/>
            <person name="Kim M."/>
            <person name="Overton L."/>
            <person name="Reardon M."/>
            <person name="Tsitrin T."/>
            <person name="Vuong H."/>
            <person name="Weaver B."/>
            <person name="Ciecko A."/>
            <person name="Tallon L."/>
            <person name="Jackson J."/>
            <person name="Pai G."/>
            <person name="Aken S.V."/>
            <person name="Utterback T."/>
            <person name="Reidmuller S."/>
            <person name="Feldblyum T."/>
            <person name="Hsiao J."/>
            <person name="Zismann V."/>
            <person name="Iobst S."/>
            <person name="de Vazeille A.R."/>
            <person name="Buell C.R."/>
            <person name="Ying K."/>
            <person name="Li Y."/>
            <person name="Lu T."/>
            <person name="Huang Y."/>
            <person name="Zhao Q."/>
            <person name="Feng Q."/>
            <person name="Zhang L."/>
            <person name="Zhu J."/>
            <person name="Weng Q."/>
            <person name="Mu J."/>
            <person name="Lu Y."/>
            <person name="Fan D."/>
            <person name="Liu Y."/>
            <person name="Guan J."/>
            <person name="Zhang Y."/>
            <person name="Yu S."/>
            <person name="Liu X."/>
            <person name="Zhang Y."/>
            <person name="Hong G."/>
            <person name="Han B."/>
            <person name="Choisne N."/>
            <person name="Demange N."/>
            <person name="Orjeda G."/>
            <person name="Samain S."/>
            <person name="Cattolico L."/>
            <person name="Pelletier E."/>
            <person name="Couloux A."/>
            <person name="Segurens B."/>
            <person name="Wincker P."/>
            <person name="D'Hont A."/>
            <person name="Scarpelli C."/>
            <person name="Weissenbach J."/>
            <person name="Salanoubat M."/>
            <person name="Quetier F."/>
            <person name="Yu Y."/>
            <person name="Kim H.R."/>
            <person name="Rambo T."/>
            <person name="Currie J."/>
            <person name="Collura K."/>
            <person name="Luo M."/>
            <person name="Yang T."/>
            <person name="Ammiraju J.S.S."/>
            <person name="Engler F."/>
            <person name="Soderlund C."/>
            <person name="Wing R.A."/>
            <person name="Palmer L.E."/>
            <person name="de la Bastide M."/>
            <person name="Spiegel L."/>
            <person name="Nascimento L."/>
            <person name="Zutavern T."/>
            <person name="O'Shaughnessy A."/>
            <person name="Dike S."/>
            <person name="Dedhia N."/>
            <person name="Preston R."/>
            <person name="Balija V."/>
            <person name="McCombie W.R."/>
            <person name="Chow T."/>
            <person name="Chen H."/>
            <person name="Chung M."/>
            <person name="Chen C."/>
            <person name="Shaw J."/>
            <person name="Wu H."/>
            <person name="Hsiao K."/>
            <person name="Chao Y."/>
            <person name="Chu M."/>
            <person name="Cheng C."/>
            <person name="Hour A."/>
            <person name="Lee P."/>
            <person name="Lin S."/>
            <person name="Lin Y."/>
            <person name="Liou J."/>
            <person name="Liu S."/>
            <person name="Hsing Y."/>
            <person name="Raghuvanshi S."/>
            <person name="Mohanty A."/>
            <person name="Bharti A.K."/>
            <person name="Gaur A."/>
            <person name="Gupta V."/>
            <person name="Kumar D."/>
            <person name="Ravi V."/>
            <person name="Vij S."/>
            <person name="Kapur A."/>
            <person name="Khurana P."/>
            <person name="Khurana P."/>
            <person name="Khurana J.P."/>
            <person name="Tyagi A.K."/>
            <person name="Gaikwad K."/>
            <person name="Singh A."/>
            <person name="Dalal V."/>
            <person name="Srivastava S."/>
            <person name="Dixit A."/>
            <person name="Pal A.K."/>
            <person name="Ghazi I.A."/>
            <person name="Yadav M."/>
            <person name="Pandit A."/>
            <person name="Bhargava A."/>
            <person name="Sureshbabu K."/>
            <person name="Batra K."/>
            <person name="Sharma T.R."/>
            <person name="Mohapatra T."/>
            <person name="Singh N.K."/>
            <person name="Messing J."/>
            <person name="Nelson A.B."/>
            <person name="Fuks G."/>
            <person name="Kavchok S."/>
            <person name="Keizer G."/>
            <person name="Linton E."/>
            <person name="Llaca V."/>
            <person name="Song R."/>
            <person name="Tanyolac B."/>
            <person name="Young S."/>
            <person name="Ho-Il K."/>
            <person name="Hahn J.H."/>
            <person name="Sangsakoo G."/>
            <person name="Vanavichit A."/>
            <person name="de Mattos Luiz.A.T."/>
            <person name="Zimmer P.D."/>
            <person name="Malone G."/>
            <person name="Dellagostin O."/>
            <person name="de Oliveira A.C."/>
            <person name="Bevan M."/>
            <person name="Bancroft I."/>
            <person name="Minx P."/>
            <person name="Cordum H."/>
            <person name="Wilson R."/>
            <person name="Cheng Z."/>
            <person name="Jin W."/>
            <person name="Jiang J."/>
            <person name="Leong S.A."/>
            <person name="Iwama H."/>
            <person name="Gojobori T."/>
            <person name="Itoh T."/>
            <person name="Niimura Y."/>
            <person name="Fujii Y."/>
            <person name="Habara T."/>
            <person name="Sakai H."/>
            <person name="Sato Y."/>
            <person name="Wilson G."/>
            <person name="Kumar K."/>
            <person name="McCouch S."/>
            <person name="Juretic N."/>
            <person name="Hoen D."/>
            <person name="Wright S."/>
            <person name="Bruskiewich R."/>
            <person name="Bureau T."/>
            <person name="Miyao A."/>
            <person name="Hirochika H."/>
            <person name="Nishikawa T."/>
            <person name="Kadowaki K."/>
            <person name="Sugiura M."/>
            <person name="Burr B."/>
            <person name="Sasaki T."/>
        </authorList>
    </citation>
    <scope>NUCLEOTIDE SEQUENCE [LARGE SCALE GENOMIC DNA]</scope>
    <source>
        <strain evidence="2">cv. Nipponbare</strain>
    </source>
</reference>
<accession>Q8GVV0</accession>
<name>Q8GVV0_ORYSJ</name>
<evidence type="ECO:0000313" key="2">
    <source>
        <dbReference type="Proteomes" id="UP000000763"/>
    </source>
</evidence>
<dbReference type="EMBL" id="AP003962">
    <property type="protein sequence ID" value="BAC45104.1"/>
    <property type="molecule type" value="Genomic_DNA"/>
</dbReference>
<evidence type="ECO:0000313" key="1">
    <source>
        <dbReference type="EMBL" id="BAC45104.1"/>
    </source>
</evidence>
<gene>
    <name evidence="1" type="primary">OJ1705_C03.125</name>
</gene>
<reference evidence="2" key="2">
    <citation type="journal article" date="2008" name="Nucleic Acids Res.">
        <title>The rice annotation project database (RAP-DB): 2008 update.</title>
        <authorList>
            <consortium name="The rice annotation project (RAP)"/>
        </authorList>
    </citation>
    <scope>GENOME REANNOTATION</scope>
    <source>
        <strain evidence="2">cv. Nipponbare</strain>
    </source>
</reference>
<dbReference type="Proteomes" id="UP000000763">
    <property type="component" value="Chromosome 8"/>
</dbReference>
<dbReference type="AlphaFoldDB" id="Q8GVV0"/>
<protein>
    <submittedName>
        <fullName evidence="1">Uncharacterized protein</fullName>
    </submittedName>
</protein>